<comment type="caution">
    <text evidence="2">The sequence shown here is derived from an EMBL/GenBank/DDBJ whole genome shotgun (WGS) entry which is preliminary data.</text>
</comment>
<organism evidence="2 3">
    <name type="scientific">Ephemerocybe angulata</name>
    <dbReference type="NCBI Taxonomy" id="980116"/>
    <lineage>
        <taxon>Eukaryota</taxon>
        <taxon>Fungi</taxon>
        <taxon>Dikarya</taxon>
        <taxon>Basidiomycota</taxon>
        <taxon>Agaricomycotina</taxon>
        <taxon>Agaricomycetes</taxon>
        <taxon>Agaricomycetidae</taxon>
        <taxon>Agaricales</taxon>
        <taxon>Agaricineae</taxon>
        <taxon>Psathyrellaceae</taxon>
        <taxon>Ephemerocybe</taxon>
    </lineage>
</organism>
<accession>A0A8H6MA80</accession>
<dbReference type="Proteomes" id="UP000521943">
    <property type="component" value="Unassembled WGS sequence"/>
</dbReference>
<dbReference type="Gene3D" id="1.10.510.10">
    <property type="entry name" value="Transferase(Phosphotransferase) domain 1"/>
    <property type="match status" value="1"/>
</dbReference>
<feature type="non-terminal residue" evidence="2">
    <location>
        <position position="337"/>
    </location>
</feature>
<feature type="domain" description="Protein kinase" evidence="1">
    <location>
        <begin position="94"/>
        <end position="337"/>
    </location>
</feature>
<name>A0A8H6MA80_9AGAR</name>
<evidence type="ECO:0000259" key="1">
    <source>
        <dbReference type="PROSITE" id="PS50011"/>
    </source>
</evidence>
<dbReference type="Pfam" id="PF17667">
    <property type="entry name" value="Pkinase_fungal"/>
    <property type="match status" value="2"/>
</dbReference>
<dbReference type="OrthoDB" id="3271139at2759"/>
<evidence type="ECO:0000313" key="3">
    <source>
        <dbReference type="Proteomes" id="UP000521943"/>
    </source>
</evidence>
<dbReference type="InterPro" id="IPR000719">
    <property type="entry name" value="Prot_kinase_dom"/>
</dbReference>
<reference evidence="2 3" key="1">
    <citation type="submission" date="2020-07" db="EMBL/GenBank/DDBJ databases">
        <title>Comparative genomics of pyrophilous fungi reveals a link between fire events and developmental genes.</title>
        <authorList>
            <consortium name="DOE Joint Genome Institute"/>
            <person name="Steindorff A.S."/>
            <person name="Carver A."/>
            <person name="Calhoun S."/>
            <person name="Stillman K."/>
            <person name="Liu H."/>
            <person name="Lipzen A."/>
            <person name="Pangilinan J."/>
            <person name="Labutti K."/>
            <person name="Bruns T.D."/>
            <person name="Grigoriev I.V."/>
        </authorList>
    </citation>
    <scope>NUCLEOTIDE SEQUENCE [LARGE SCALE GENOMIC DNA]</scope>
    <source>
        <strain evidence="2 3">CBS 144469</strain>
    </source>
</reference>
<sequence>FLGSVLNLTFLVRQIFSHQPNRNFVRSLIVTESHVRLVHVDRGGTYLTPPINIHDDPHTFIRLVLGISSTSEDVLGIDTSVQWSVDPKTGRKSSGTLKTVGDNGKAVVFDLTTDNFPFCRPEAVGRGTVCWYGTHPDTGKRVLIKDSWRTEDNAPETLFLEKARGIDGVVQMLFHEDSCAETKRFAPEHCEPRGFPNRIKLRVVLELYGQSIWFCESRHQLVSALRDAIAAHHDLLNRQVLHRDISMYNILLKGPDSGPGRSSVLIDLDLAVWAQRGVSNTKADVNKGTRMYQSISALCSSDPTNDHPSPPLDYLDDLESFFYVFCHLIFGSGRPGV</sequence>
<dbReference type="PROSITE" id="PS50011">
    <property type="entry name" value="PROTEIN_KINASE_DOM"/>
    <property type="match status" value="1"/>
</dbReference>
<dbReference type="InterPro" id="IPR008266">
    <property type="entry name" value="Tyr_kinase_AS"/>
</dbReference>
<proteinExistence type="predicted"/>
<dbReference type="InterPro" id="IPR011009">
    <property type="entry name" value="Kinase-like_dom_sf"/>
</dbReference>
<protein>
    <recommendedName>
        <fullName evidence="1">Protein kinase domain-containing protein</fullName>
    </recommendedName>
</protein>
<dbReference type="EMBL" id="JACGCI010000011">
    <property type="protein sequence ID" value="KAF6760805.1"/>
    <property type="molecule type" value="Genomic_DNA"/>
</dbReference>
<evidence type="ECO:0000313" key="2">
    <source>
        <dbReference type="EMBL" id="KAF6760805.1"/>
    </source>
</evidence>
<dbReference type="PROSITE" id="PS00109">
    <property type="entry name" value="PROTEIN_KINASE_TYR"/>
    <property type="match status" value="1"/>
</dbReference>
<dbReference type="PANTHER" id="PTHR38248:SF2">
    <property type="entry name" value="FUNK1 11"/>
    <property type="match status" value="1"/>
</dbReference>
<feature type="non-terminal residue" evidence="2">
    <location>
        <position position="1"/>
    </location>
</feature>
<dbReference type="PANTHER" id="PTHR38248">
    <property type="entry name" value="FUNK1 6"/>
    <property type="match status" value="1"/>
</dbReference>
<keyword evidence="3" id="KW-1185">Reference proteome</keyword>
<dbReference type="SUPFAM" id="SSF56112">
    <property type="entry name" value="Protein kinase-like (PK-like)"/>
    <property type="match status" value="1"/>
</dbReference>
<dbReference type="InterPro" id="IPR040976">
    <property type="entry name" value="Pkinase_fungal"/>
</dbReference>
<dbReference type="GO" id="GO:0004672">
    <property type="term" value="F:protein kinase activity"/>
    <property type="evidence" value="ECO:0007669"/>
    <property type="project" value="InterPro"/>
</dbReference>
<gene>
    <name evidence="2" type="ORF">DFP72DRAFT_792403</name>
</gene>
<dbReference type="GO" id="GO:0005524">
    <property type="term" value="F:ATP binding"/>
    <property type="evidence" value="ECO:0007669"/>
    <property type="project" value="InterPro"/>
</dbReference>
<dbReference type="AlphaFoldDB" id="A0A8H6MA80"/>